<sequence>MAPSINNAKCVLVTGATSGIGRALALAIAALPSRPKVIGVGRRKDRLAGLREAGIEAEEFDVNADRTSTKAFVERMIQKYPEIDTILLAAGVQREFNFKKEIDLDAIVNEMNVNYTAIVTMITFFMPHFLAKAATGQPCIIAPVTSALAYVSAIWVPNYSASKAALHSMCNSLRVQLGDTNISVIEISPPLVESELHDAEGTTEALSKFWMPLDTYTKETVEGLQRGENVVCCGQAKIVYEKFEQPKEQVISDMAKRSPSRYTVLLDLKLNCRAHRRFLTGSKMNASVRL</sequence>
<dbReference type="OrthoDB" id="37659at2759"/>
<dbReference type="PRINTS" id="PR00081">
    <property type="entry name" value="GDHRDH"/>
</dbReference>
<evidence type="ECO:0000256" key="1">
    <source>
        <dbReference type="ARBA" id="ARBA00006484"/>
    </source>
</evidence>
<keyword evidence="5" id="KW-1185">Reference proteome</keyword>
<accession>A0A0D0CPY3</accession>
<dbReference type="HOGENOM" id="CLU_010194_2_6_1"/>
<dbReference type="InterPro" id="IPR036291">
    <property type="entry name" value="NAD(P)-bd_dom_sf"/>
</dbReference>
<dbReference type="GO" id="GO:0016491">
    <property type="term" value="F:oxidoreductase activity"/>
    <property type="evidence" value="ECO:0007669"/>
    <property type="project" value="UniProtKB-KW"/>
</dbReference>
<reference evidence="4 5" key="1">
    <citation type="submission" date="2014-04" db="EMBL/GenBank/DDBJ databases">
        <title>Evolutionary Origins and Diversification of the Mycorrhizal Mutualists.</title>
        <authorList>
            <consortium name="DOE Joint Genome Institute"/>
            <consortium name="Mycorrhizal Genomics Consortium"/>
            <person name="Kohler A."/>
            <person name="Kuo A."/>
            <person name="Nagy L.G."/>
            <person name="Floudas D."/>
            <person name="Copeland A."/>
            <person name="Barry K.W."/>
            <person name="Cichocki N."/>
            <person name="Veneault-Fourrey C."/>
            <person name="LaButti K."/>
            <person name="Lindquist E.A."/>
            <person name="Lipzen A."/>
            <person name="Lundell T."/>
            <person name="Morin E."/>
            <person name="Murat C."/>
            <person name="Riley R."/>
            <person name="Ohm R."/>
            <person name="Sun H."/>
            <person name="Tunlid A."/>
            <person name="Henrissat B."/>
            <person name="Grigoriev I.V."/>
            <person name="Hibbett D.S."/>
            <person name="Martin F."/>
        </authorList>
    </citation>
    <scope>NUCLEOTIDE SEQUENCE [LARGE SCALE GENOMIC DNA]</scope>
    <source>
        <strain evidence="4 5">FD-317 M1</strain>
    </source>
</reference>
<evidence type="ECO:0000313" key="4">
    <source>
        <dbReference type="EMBL" id="KIK60982.1"/>
    </source>
</evidence>
<dbReference type="AlphaFoldDB" id="A0A0D0CPY3"/>
<evidence type="ECO:0000256" key="2">
    <source>
        <dbReference type="ARBA" id="ARBA00022857"/>
    </source>
</evidence>
<evidence type="ECO:0000313" key="5">
    <source>
        <dbReference type="Proteomes" id="UP000053593"/>
    </source>
</evidence>
<evidence type="ECO:0000256" key="3">
    <source>
        <dbReference type="ARBA" id="ARBA00023002"/>
    </source>
</evidence>
<dbReference type="InterPro" id="IPR020904">
    <property type="entry name" value="Sc_DH/Rdtase_CS"/>
</dbReference>
<dbReference type="Proteomes" id="UP000053593">
    <property type="component" value="Unassembled WGS sequence"/>
</dbReference>
<dbReference type="SUPFAM" id="SSF51735">
    <property type="entry name" value="NAD(P)-binding Rossmann-fold domains"/>
    <property type="match status" value="1"/>
</dbReference>
<gene>
    <name evidence="4" type="ORF">GYMLUDRAFT_167102</name>
</gene>
<evidence type="ECO:0008006" key="6">
    <source>
        <dbReference type="Google" id="ProtNLM"/>
    </source>
</evidence>
<dbReference type="PANTHER" id="PTHR44169">
    <property type="entry name" value="NADPH-DEPENDENT 1-ACYLDIHYDROXYACETONE PHOSPHATE REDUCTASE"/>
    <property type="match status" value="1"/>
</dbReference>
<dbReference type="EMBL" id="KN834773">
    <property type="protein sequence ID" value="KIK60982.1"/>
    <property type="molecule type" value="Genomic_DNA"/>
</dbReference>
<dbReference type="PANTHER" id="PTHR44169:SF6">
    <property type="entry name" value="NADPH-DEPENDENT 1-ACYLDIHYDROXYACETONE PHOSPHATE REDUCTASE"/>
    <property type="match status" value="1"/>
</dbReference>
<comment type="similarity">
    <text evidence="1">Belongs to the short-chain dehydrogenases/reductases (SDR) family.</text>
</comment>
<keyword evidence="3" id="KW-0560">Oxidoreductase</keyword>
<protein>
    <recommendedName>
        <fullName evidence="6">NAD(P)-binding protein</fullName>
    </recommendedName>
</protein>
<dbReference type="Pfam" id="PF00106">
    <property type="entry name" value="adh_short"/>
    <property type="match status" value="1"/>
</dbReference>
<dbReference type="PROSITE" id="PS00061">
    <property type="entry name" value="ADH_SHORT"/>
    <property type="match status" value="1"/>
</dbReference>
<keyword evidence="2" id="KW-0521">NADP</keyword>
<organism evidence="4 5">
    <name type="scientific">Collybiopsis luxurians FD-317 M1</name>
    <dbReference type="NCBI Taxonomy" id="944289"/>
    <lineage>
        <taxon>Eukaryota</taxon>
        <taxon>Fungi</taxon>
        <taxon>Dikarya</taxon>
        <taxon>Basidiomycota</taxon>
        <taxon>Agaricomycotina</taxon>
        <taxon>Agaricomycetes</taxon>
        <taxon>Agaricomycetidae</taxon>
        <taxon>Agaricales</taxon>
        <taxon>Marasmiineae</taxon>
        <taxon>Omphalotaceae</taxon>
        <taxon>Collybiopsis</taxon>
        <taxon>Collybiopsis luxurians</taxon>
    </lineage>
</organism>
<dbReference type="InterPro" id="IPR002347">
    <property type="entry name" value="SDR_fam"/>
</dbReference>
<name>A0A0D0CPY3_9AGAR</name>
<proteinExistence type="inferred from homology"/>
<dbReference type="Gene3D" id="3.40.50.720">
    <property type="entry name" value="NAD(P)-binding Rossmann-like Domain"/>
    <property type="match status" value="1"/>
</dbReference>